<dbReference type="Proteomes" id="UP000230027">
    <property type="component" value="Unassembled WGS sequence"/>
</dbReference>
<evidence type="ECO:0000313" key="9">
    <source>
        <dbReference type="Proteomes" id="UP000230027"/>
    </source>
</evidence>
<feature type="transmembrane region" description="Helical" evidence="6">
    <location>
        <begin position="97"/>
        <end position="120"/>
    </location>
</feature>
<dbReference type="PROSITE" id="PS50850">
    <property type="entry name" value="MFS"/>
    <property type="match status" value="1"/>
</dbReference>
<dbReference type="GO" id="GO:0022857">
    <property type="term" value="F:transmembrane transporter activity"/>
    <property type="evidence" value="ECO:0007669"/>
    <property type="project" value="InterPro"/>
</dbReference>
<feature type="transmembrane region" description="Helical" evidence="6">
    <location>
        <begin position="141"/>
        <end position="162"/>
    </location>
</feature>
<dbReference type="InterPro" id="IPR036259">
    <property type="entry name" value="MFS_trans_sf"/>
</dbReference>
<dbReference type="Pfam" id="PF07690">
    <property type="entry name" value="MFS_1"/>
    <property type="match status" value="1"/>
</dbReference>
<dbReference type="SUPFAM" id="SSF103473">
    <property type="entry name" value="MFS general substrate transporter"/>
    <property type="match status" value="1"/>
</dbReference>
<dbReference type="PROSITE" id="PS00216">
    <property type="entry name" value="SUGAR_TRANSPORT_1"/>
    <property type="match status" value="1"/>
</dbReference>
<feature type="transmembrane region" description="Helical" evidence="6">
    <location>
        <begin position="168"/>
        <end position="187"/>
    </location>
</feature>
<keyword evidence="4 6" id="KW-1133">Transmembrane helix</keyword>
<dbReference type="Gene3D" id="1.20.1250.20">
    <property type="entry name" value="MFS general substrate transporter like domains"/>
    <property type="match status" value="1"/>
</dbReference>
<dbReference type="InterPro" id="IPR001958">
    <property type="entry name" value="Tet-R_TetA/multi-R_MdtG-like"/>
</dbReference>
<reference evidence="9" key="1">
    <citation type="submission" date="2017-09" db="EMBL/GenBank/DDBJ databases">
        <title>Depth-based differentiation of microbial function through sediment-hosted aquifers and enrichment of novel symbionts in the deep terrestrial subsurface.</title>
        <authorList>
            <person name="Probst A.J."/>
            <person name="Ladd B."/>
            <person name="Jarett J.K."/>
            <person name="Geller-Mcgrath D.E."/>
            <person name="Sieber C.M.K."/>
            <person name="Emerson J.B."/>
            <person name="Anantharaman K."/>
            <person name="Thomas B.C."/>
            <person name="Malmstrom R."/>
            <person name="Stieglmeier M."/>
            <person name="Klingl A."/>
            <person name="Woyke T."/>
            <person name="Ryan C.M."/>
            <person name="Banfield J.F."/>
        </authorList>
    </citation>
    <scope>NUCLEOTIDE SEQUENCE [LARGE SCALE GENOMIC DNA]</scope>
</reference>
<comment type="caution">
    <text evidence="8">The sequence shown here is derived from an EMBL/GenBank/DDBJ whole genome shotgun (WGS) entry which is preliminary data.</text>
</comment>
<dbReference type="PANTHER" id="PTHR23530:SF1">
    <property type="entry name" value="PERMEASE, MAJOR FACILITATOR SUPERFAMILY-RELATED"/>
    <property type="match status" value="1"/>
</dbReference>
<dbReference type="InterPro" id="IPR005829">
    <property type="entry name" value="Sugar_transporter_CS"/>
</dbReference>
<dbReference type="PRINTS" id="PR01035">
    <property type="entry name" value="TCRTETA"/>
</dbReference>
<feature type="transmembrane region" description="Helical" evidence="6">
    <location>
        <begin position="340"/>
        <end position="359"/>
    </location>
</feature>
<feature type="transmembrane region" description="Helical" evidence="6">
    <location>
        <begin position="12"/>
        <end position="32"/>
    </location>
</feature>
<evidence type="ECO:0000256" key="3">
    <source>
        <dbReference type="ARBA" id="ARBA00022692"/>
    </source>
</evidence>
<protein>
    <recommendedName>
        <fullName evidence="7">Major facilitator superfamily (MFS) profile domain-containing protein</fullName>
    </recommendedName>
</protein>
<proteinExistence type="inferred from homology"/>
<evidence type="ECO:0000256" key="6">
    <source>
        <dbReference type="SAM" id="Phobius"/>
    </source>
</evidence>
<keyword evidence="3 6" id="KW-0812">Transmembrane</keyword>
<keyword evidence="5 6" id="KW-0472">Membrane</keyword>
<dbReference type="InterPro" id="IPR020846">
    <property type="entry name" value="MFS_dom"/>
</dbReference>
<feature type="transmembrane region" description="Helical" evidence="6">
    <location>
        <begin position="220"/>
        <end position="240"/>
    </location>
</feature>
<gene>
    <name evidence="8" type="ORF">COY14_03385</name>
</gene>
<organism evidence="8 9">
    <name type="scientific">Candidatus Roizmanbacteria bacterium CG_4_10_14_0_2_um_filter_36_9</name>
    <dbReference type="NCBI Taxonomy" id="1974823"/>
    <lineage>
        <taxon>Bacteria</taxon>
        <taxon>Candidatus Roizmaniibacteriota</taxon>
    </lineage>
</organism>
<dbReference type="AlphaFoldDB" id="A0A2M7U3D0"/>
<evidence type="ECO:0000256" key="2">
    <source>
        <dbReference type="ARBA" id="ARBA00007520"/>
    </source>
</evidence>
<feature type="domain" description="Major facilitator superfamily (MFS) profile" evidence="7">
    <location>
        <begin position="1"/>
        <end position="390"/>
    </location>
</feature>
<accession>A0A2M7U3D0</accession>
<comment type="similarity">
    <text evidence="2">Belongs to the major facilitator superfamily. TCR/Tet family.</text>
</comment>
<dbReference type="InterPro" id="IPR053160">
    <property type="entry name" value="MFS_DHA3_Transporter"/>
</dbReference>
<sequence>MIKLFPMDNSKKLAIVTFFANLYFYIHVGTLYQQTRGLNLLQVSSIWSIIVGTIFLAEVPTGILADKIGRKWSVVTALFLQTIGEFMYFFAKDYFSFVIIAIVAGIGYAFLSGASEALVYDSLPEKNREQKMKKSMGLVGGAYQLAFFVAPIVGGLIVSQLILAKYLAAILLTACSVMVAFLISLTLKEPDGSYKHSEENPFTIFREGIGEIKTNTRLKWLIAITVLTSTFSGSLLNLYQPYFANLAVPTFWIGMSLSLGGLLAFFFQRYAYLIEKKFGKSGFILLSIWPGVMYLLLAVISLPAVIVPVFILAYVSMQARGPLMSSYQNEQIKSKNRATVLSLMNMSGMLYVALMGLVFGRISDYSIPIAFASIGMLIVAFSIILRTDKIVVTELS</sequence>
<feature type="transmembrane region" description="Helical" evidence="6">
    <location>
        <begin position="365"/>
        <end position="385"/>
    </location>
</feature>
<feature type="transmembrane region" description="Helical" evidence="6">
    <location>
        <begin position="278"/>
        <end position="296"/>
    </location>
</feature>
<evidence type="ECO:0000256" key="1">
    <source>
        <dbReference type="ARBA" id="ARBA00004141"/>
    </source>
</evidence>
<evidence type="ECO:0000256" key="5">
    <source>
        <dbReference type="ARBA" id="ARBA00023136"/>
    </source>
</evidence>
<dbReference type="InterPro" id="IPR011701">
    <property type="entry name" value="MFS"/>
</dbReference>
<dbReference type="GO" id="GO:0016020">
    <property type="term" value="C:membrane"/>
    <property type="evidence" value="ECO:0007669"/>
    <property type="project" value="UniProtKB-SubCell"/>
</dbReference>
<dbReference type="PANTHER" id="PTHR23530">
    <property type="entry name" value="TRANSPORT PROTEIN-RELATED"/>
    <property type="match status" value="1"/>
</dbReference>
<evidence type="ECO:0000256" key="4">
    <source>
        <dbReference type="ARBA" id="ARBA00022989"/>
    </source>
</evidence>
<feature type="transmembrane region" description="Helical" evidence="6">
    <location>
        <begin position="44"/>
        <end position="65"/>
    </location>
</feature>
<dbReference type="EMBL" id="PFOD01000066">
    <property type="protein sequence ID" value="PIZ64955.1"/>
    <property type="molecule type" value="Genomic_DNA"/>
</dbReference>
<comment type="subcellular location">
    <subcellularLocation>
        <location evidence="1">Membrane</location>
        <topology evidence="1">Multi-pass membrane protein</topology>
    </subcellularLocation>
</comment>
<feature type="transmembrane region" description="Helical" evidence="6">
    <location>
        <begin position="246"/>
        <end position="266"/>
    </location>
</feature>
<evidence type="ECO:0000313" key="8">
    <source>
        <dbReference type="EMBL" id="PIZ64955.1"/>
    </source>
</evidence>
<evidence type="ECO:0000259" key="7">
    <source>
        <dbReference type="PROSITE" id="PS50850"/>
    </source>
</evidence>
<name>A0A2M7U3D0_9BACT</name>